<sequence>MSDRPPTGSRLPTRRLHNMQGEHSFWTDTSPTGSLSSNSNSTSMSSEDHRGPPGSICLNGFEGERSGASSGRRSARRNRRDQNTSHEERDELNDSRNGEVFL</sequence>
<feature type="compositionally biased region" description="Basic and acidic residues" evidence="1">
    <location>
        <begin position="80"/>
        <end position="102"/>
    </location>
</feature>
<reference evidence="2 3" key="2">
    <citation type="submission" date="2018-11" db="EMBL/GenBank/DDBJ databases">
        <authorList>
            <consortium name="Pathogen Informatics"/>
        </authorList>
    </citation>
    <scope>NUCLEOTIDE SEQUENCE [LARGE SCALE GENOMIC DNA]</scope>
</reference>
<keyword evidence="3" id="KW-1185">Reference proteome</keyword>
<feature type="compositionally biased region" description="Low complexity" evidence="1">
    <location>
        <begin position="29"/>
        <end position="45"/>
    </location>
</feature>
<reference evidence="4" key="1">
    <citation type="submission" date="2016-06" db="UniProtKB">
        <authorList>
            <consortium name="WormBaseParasite"/>
        </authorList>
    </citation>
    <scope>IDENTIFICATION</scope>
</reference>
<protein>
    <submittedName>
        <fullName evidence="4">E3 ubiquitin-protein ligase ZNRF1</fullName>
    </submittedName>
</protein>
<accession>A0A183U829</accession>
<evidence type="ECO:0000313" key="4">
    <source>
        <dbReference type="WBParaSite" id="TCNE_0000464901-mRNA-1"/>
    </source>
</evidence>
<gene>
    <name evidence="2" type="ORF">TCNE_LOCUS4648</name>
</gene>
<evidence type="ECO:0000313" key="3">
    <source>
        <dbReference type="Proteomes" id="UP000050794"/>
    </source>
</evidence>
<evidence type="ECO:0000256" key="1">
    <source>
        <dbReference type="SAM" id="MobiDB-lite"/>
    </source>
</evidence>
<dbReference type="WBParaSite" id="TCNE_0000464901-mRNA-1">
    <property type="protein sequence ID" value="TCNE_0000464901-mRNA-1"/>
    <property type="gene ID" value="TCNE_0000464901"/>
</dbReference>
<dbReference type="AlphaFoldDB" id="A0A183U829"/>
<feature type="region of interest" description="Disordered" evidence="1">
    <location>
        <begin position="1"/>
        <end position="102"/>
    </location>
</feature>
<proteinExistence type="predicted"/>
<organism evidence="3 4">
    <name type="scientific">Toxocara canis</name>
    <name type="common">Canine roundworm</name>
    <dbReference type="NCBI Taxonomy" id="6265"/>
    <lineage>
        <taxon>Eukaryota</taxon>
        <taxon>Metazoa</taxon>
        <taxon>Ecdysozoa</taxon>
        <taxon>Nematoda</taxon>
        <taxon>Chromadorea</taxon>
        <taxon>Rhabditida</taxon>
        <taxon>Spirurina</taxon>
        <taxon>Ascaridomorpha</taxon>
        <taxon>Ascaridoidea</taxon>
        <taxon>Toxocaridae</taxon>
        <taxon>Toxocara</taxon>
    </lineage>
</organism>
<dbReference type="EMBL" id="UYWY01008404">
    <property type="protein sequence ID" value="VDM31423.1"/>
    <property type="molecule type" value="Genomic_DNA"/>
</dbReference>
<dbReference type="Proteomes" id="UP000050794">
    <property type="component" value="Unassembled WGS sequence"/>
</dbReference>
<name>A0A183U829_TOXCA</name>
<evidence type="ECO:0000313" key="2">
    <source>
        <dbReference type="EMBL" id="VDM31423.1"/>
    </source>
</evidence>